<keyword evidence="3" id="KW-0597">Phosphoprotein</keyword>
<evidence type="ECO:0000256" key="3">
    <source>
        <dbReference type="ARBA" id="ARBA00022553"/>
    </source>
</evidence>
<proteinExistence type="predicted"/>
<reference evidence="11 12" key="1">
    <citation type="submission" date="2018-09" db="EMBL/GenBank/DDBJ databases">
        <title>Whole genome sequencing of Microbacterium oryzae strain MB-10T.</title>
        <authorList>
            <person name="Das S.K."/>
        </authorList>
    </citation>
    <scope>NUCLEOTIDE SEQUENCE [LARGE SCALE GENOMIC DNA]</scope>
    <source>
        <strain evidence="11 12">MB-10</strain>
    </source>
</reference>
<evidence type="ECO:0000256" key="5">
    <source>
        <dbReference type="ARBA" id="ARBA00022741"/>
    </source>
</evidence>
<dbReference type="EC" id="2.7.13.3" evidence="2"/>
<keyword evidence="9" id="KW-0472">Membrane</keyword>
<feature type="transmembrane region" description="Helical" evidence="9">
    <location>
        <begin position="64"/>
        <end position="83"/>
    </location>
</feature>
<dbReference type="OrthoDB" id="227596at2"/>
<dbReference type="RefSeq" id="WP_156242771.1">
    <property type="nucleotide sequence ID" value="NZ_BAAAZL010000004.1"/>
</dbReference>
<dbReference type="InterPro" id="IPR050482">
    <property type="entry name" value="Sensor_HK_TwoCompSys"/>
</dbReference>
<dbReference type="PANTHER" id="PTHR24421">
    <property type="entry name" value="NITRATE/NITRITE SENSOR PROTEIN NARX-RELATED"/>
    <property type="match status" value="1"/>
</dbReference>
<evidence type="ECO:0000256" key="4">
    <source>
        <dbReference type="ARBA" id="ARBA00022679"/>
    </source>
</evidence>
<keyword evidence="7" id="KW-0067">ATP-binding</keyword>
<dbReference type="InterPro" id="IPR011712">
    <property type="entry name" value="Sig_transdc_His_kin_sub3_dim/P"/>
</dbReference>
<feature type="transmembrane region" description="Helical" evidence="9">
    <location>
        <begin position="89"/>
        <end position="113"/>
    </location>
</feature>
<keyword evidence="5" id="KW-0547">Nucleotide-binding</keyword>
<feature type="domain" description="Signal transduction histidine kinase subgroup 3 dimerisation and phosphoacceptor" evidence="10">
    <location>
        <begin position="209"/>
        <end position="274"/>
    </location>
</feature>
<dbReference type="CDD" id="cd16917">
    <property type="entry name" value="HATPase_UhpB-NarQ-NarX-like"/>
    <property type="match status" value="1"/>
</dbReference>
<gene>
    <name evidence="11" type="ORF">D7D94_11660</name>
</gene>
<dbReference type="GO" id="GO:0000155">
    <property type="term" value="F:phosphorelay sensor kinase activity"/>
    <property type="evidence" value="ECO:0007669"/>
    <property type="project" value="InterPro"/>
</dbReference>
<feature type="transmembrane region" description="Helical" evidence="9">
    <location>
        <begin position="30"/>
        <end position="52"/>
    </location>
</feature>
<dbReference type="InterPro" id="IPR036890">
    <property type="entry name" value="HATPase_C_sf"/>
</dbReference>
<dbReference type="GO" id="GO:0005524">
    <property type="term" value="F:ATP binding"/>
    <property type="evidence" value="ECO:0007669"/>
    <property type="project" value="UniProtKB-KW"/>
</dbReference>
<evidence type="ECO:0000256" key="7">
    <source>
        <dbReference type="ARBA" id="ARBA00022840"/>
    </source>
</evidence>
<dbReference type="GO" id="GO:0016020">
    <property type="term" value="C:membrane"/>
    <property type="evidence" value="ECO:0007669"/>
    <property type="project" value="InterPro"/>
</dbReference>
<protein>
    <recommendedName>
        <fullName evidence="2">histidine kinase</fullName>
        <ecNumber evidence="2">2.7.13.3</ecNumber>
    </recommendedName>
</protein>
<dbReference type="Gene3D" id="3.30.565.10">
    <property type="entry name" value="Histidine kinase-like ATPase, C-terminal domain"/>
    <property type="match status" value="1"/>
</dbReference>
<dbReference type="SUPFAM" id="SSF55874">
    <property type="entry name" value="ATPase domain of HSP90 chaperone/DNA topoisomerase II/histidine kinase"/>
    <property type="match status" value="1"/>
</dbReference>
<dbReference type="KEGG" id="moj:D7D94_11660"/>
<accession>A0A6I6E2X9</accession>
<keyword evidence="9" id="KW-1133">Transmembrane helix</keyword>
<dbReference type="GO" id="GO:0046983">
    <property type="term" value="F:protein dimerization activity"/>
    <property type="evidence" value="ECO:0007669"/>
    <property type="project" value="InterPro"/>
</dbReference>
<evidence type="ECO:0000256" key="9">
    <source>
        <dbReference type="SAM" id="Phobius"/>
    </source>
</evidence>
<sequence length="403" mass="42753">MTVDIAHPANGQSIRGVPRSGRWRRLGGEAWRLLAALTAGVLLFIVNFGLSVESGLAPDDLRTGGILLADLVLGLVAVLLIPLRRRAPVVVGTLVAVVAGFSTLAVPAALLMLVSVATRRRWQEIAVVSSGVIASSVVVEMTGATLLPSADPLSELGLFVPLLVAVLAVAIAIGISIGGRRELVASLRERAQLSRREQALRESRAREHERTRIAQEMHDALGHRLSLVAMHAAALRYRTDLTSAETRSAVDLVHDNSRCALQELREVLAVLREHPDDASSPLPTLADLDDLVAQHPDASLQVDVDTAGIPVTVSRHAFRIVQECLTNARKHAPGRRVCVALSGEVGKTLCISVSNELLEAMASTSGGGFGLIGIDERARTVGGSARAHVDGGAHIVEVELPWT</sequence>
<feature type="transmembrane region" description="Helical" evidence="9">
    <location>
        <begin position="125"/>
        <end position="146"/>
    </location>
</feature>
<keyword evidence="6 11" id="KW-0418">Kinase</keyword>
<evidence type="ECO:0000313" key="11">
    <source>
        <dbReference type="EMBL" id="QGU28259.1"/>
    </source>
</evidence>
<dbReference type="Gene3D" id="1.20.5.1930">
    <property type="match status" value="1"/>
</dbReference>
<evidence type="ECO:0000256" key="6">
    <source>
        <dbReference type="ARBA" id="ARBA00022777"/>
    </source>
</evidence>
<dbReference type="Proteomes" id="UP000422989">
    <property type="component" value="Chromosome"/>
</dbReference>
<keyword evidence="12" id="KW-1185">Reference proteome</keyword>
<evidence type="ECO:0000256" key="1">
    <source>
        <dbReference type="ARBA" id="ARBA00000085"/>
    </source>
</evidence>
<dbReference type="AlphaFoldDB" id="A0A6I6E2X9"/>
<name>A0A6I6E2X9_9MICO</name>
<evidence type="ECO:0000256" key="2">
    <source>
        <dbReference type="ARBA" id="ARBA00012438"/>
    </source>
</evidence>
<dbReference type="EMBL" id="CP032550">
    <property type="protein sequence ID" value="QGU28259.1"/>
    <property type="molecule type" value="Genomic_DNA"/>
</dbReference>
<evidence type="ECO:0000313" key="12">
    <source>
        <dbReference type="Proteomes" id="UP000422989"/>
    </source>
</evidence>
<comment type="catalytic activity">
    <reaction evidence="1">
        <text>ATP + protein L-histidine = ADP + protein N-phospho-L-histidine.</text>
        <dbReference type="EC" id="2.7.13.3"/>
    </reaction>
</comment>
<keyword evidence="8" id="KW-0902">Two-component regulatory system</keyword>
<keyword evidence="9" id="KW-0812">Transmembrane</keyword>
<evidence type="ECO:0000259" key="10">
    <source>
        <dbReference type="Pfam" id="PF07730"/>
    </source>
</evidence>
<organism evidence="11 12">
    <name type="scientific">Microbacterium oryzae</name>
    <dbReference type="NCBI Taxonomy" id="743009"/>
    <lineage>
        <taxon>Bacteria</taxon>
        <taxon>Bacillati</taxon>
        <taxon>Actinomycetota</taxon>
        <taxon>Actinomycetes</taxon>
        <taxon>Micrococcales</taxon>
        <taxon>Microbacteriaceae</taxon>
        <taxon>Microbacterium</taxon>
    </lineage>
</organism>
<keyword evidence="4" id="KW-0808">Transferase</keyword>
<dbReference type="PANTHER" id="PTHR24421:SF10">
    <property type="entry name" value="NITRATE_NITRITE SENSOR PROTEIN NARQ"/>
    <property type="match status" value="1"/>
</dbReference>
<dbReference type="Pfam" id="PF07730">
    <property type="entry name" value="HisKA_3"/>
    <property type="match status" value="1"/>
</dbReference>
<feature type="transmembrane region" description="Helical" evidence="9">
    <location>
        <begin position="158"/>
        <end position="178"/>
    </location>
</feature>
<evidence type="ECO:0000256" key="8">
    <source>
        <dbReference type="ARBA" id="ARBA00023012"/>
    </source>
</evidence>